<dbReference type="Gene3D" id="3.40.50.1000">
    <property type="entry name" value="HAD superfamily/HAD-like"/>
    <property type="match status" value="1"/>
</dbReference>
<name>A0A2W5S0B0_CERSP</name>
<organism evidence="1 2">
    <name type="scientific">Cereibacter sphaeroides</name>
    <name type="common">Rhodobacter sphaeroides</name>
    <dbReference type="NCBI Taxonomy" id="1063"/>
    <lineage>
        <taxon>Bacteria</taxon>
        <taxon>Pseudomonadati</taxon>
        <taxon>Pseudomonadota</taxon>
        <taxon>Alphaproteobacteria</taxon>
        <taxon>Rhodobacterales</taxon>
        <taxon>Paracoccaceae</taxon>
        <taxon>Cereibacter</taxon>
    </lineage>
</organism>
<gene>
    <name evidence="1" type="ORF">DI533_20650</name>
</gene>
<dbReference type="SUPFAM" id="SSF56784">
    <property type="entry name" value="HAD-like"/>
    <property type="match status" value="1"/>
</dbReference>
<evidence type="ECO:0000313" key="1">
    <source>
        <dbReference type="EMBL" id="PZQ95069.1"/>
    </source>
</evidence>
<dbReference type="EMBL" id="QFQS01000010">
    <property type="protein sequence ID" value="PZQ95069.1"/>
    <property type="molecule type" value="Genomic_DNA"/>
</dbReference>
<evidence type="ECO:0000313" key="2">
    <source>
        <dbReference type="Proteomes" id="UP000248975"/>
    </source>
</evidence>
<comment type="caution">
    <text evidence="1">The sequence shown here is derived from an EMBL/GenBank/DDBJ whole genome shotgun (WGS) entry which is preliminary data.</text>
</comment>
<dbReference type="InterPro" id="IPR023214">
    <property type="entry name" value="HAD_sf"/>
</dbReference>
<accession>A0A2W5S0B0</accession>
<reference evidence="1 2" key="1">
    <citation type="submission" date="2017-08" db="EMBL/GenBank/DDBJ databases">
        <title>Infants hospitalized years apart are colonized by the same room-sourced microbial strains.</title>
        <authorList>
            <person name="Brooks B."/>
            <person name="Olm M.R."/>
            <person name="Firek B.A."/>
            <person name="Baker R."/>
            <person name="Thomas B.C."/>
            <person name="Morowitz M.J."/>
            <person name="Banfield J.F."/>
        </authorList>
    </citation>
    <scope>NUCLEOTIDE SEQUENCE [LARGE SCALE GENOMIC DNA]</scope>
    <source>
        <strain evidence="1">S2_003_000_R2_11</strain>
    </source>
</reference>
<dbReference type="InterPro" id="IPR036412">
    <property type="entry name" value="HAD-like_sf"/>
</dbReference>
<proteinExistence type="predicted"/>
<protein>
    <submittedName>
        <fullName evidence="1">Uncharacterized protein</fullName>
    </submittedName>
</protein>
<dbReference type="Proteomes" id="UP000248975">
    <property type="component" value="Unassembled WGS sequence"/>
</dbReference>
<sequence>MKLFISDLDDTLNTISESRARLVPEDRSTNRAWAVWHHAHIMEQPKHENIEIMNRHLRDGWEGMIWSARNDSCLTTTVKQVNSWLVKPAFTYDLRAAHDHRSPLQMKLDKLVDVVRRYQPEIILVMEDDPAICQAINVNAELNEYGRPVGVIQVPQTGFHV</sequence>
<dbReference type="AlphaFoldDB" id="A0A2W5S0B0"/>